<feature type="transmembrane region" description="Helical" evidence="6">
    <location>
        <begin position="266"/>
        <end position="287"/>
    </location>
</feature>
<feature type="transmembrane region" description="Helical" evidence="6">
    <location>
        <begin position="168"/>
        <end position="188"/>
    </location>
</feature>
<dbReference type="PANTHER" id="PTHR13439">
    <property type="entry name" value="CT120 PROTEIN"/>
    <property type="match status" value="1"/>
</dbReference>
<feature type="transmembrane region" description="Helical" evidence="6">
    <location>
        <begin position="76"/>
        <end position="96"/>
    </location>
</feature>
<evidence type="ECO:0000313" key="9">
    <source>
        <dbReference type="Proteomes" id="UP000800235"/>
    </source>
</evidence>
<name>A0A9P4U398_9PEZI</name>
<protein>
    <submittedName>
        <fullName evidence="8">DUF887-domain-containing protein</fullName>
    </submittedName>
</protein>
<feature type="transmembrane region" description="Helical" evidence="6">
    <location>
        <begin position="142"/>
        <end position="162"/>
    </location>
</feature>
<evidence type="ECO:0000256" key="5">
    <source>
        <dbReference type="PROSITE-ProRule" id="PRU00205"/>
    </source>
</evidence>
<dbReference type="AlphaFoldDB" id="A0A9P4U398"/>
<dbReference type="Pfam" id="PF03798">
    <property type="entry name" value="TRAM_LAG1_CLN8"/>
    <property type="match status" value="1"/>
</dbReference>
<evidence type="ECO:0000256" key="2">
    <source>
        <dbReference type="ARBA" id="ARBA00022692"/>
    </source>
</evidence>
<dbReference type="GO" id="GO:0055088">
    <property type="term" value="P:lipid homeostasis"/>
    <property type="evidence" value="ECO:0007669"/>
    <property type="project" value="TreeGrafter"/>
</dbReference>
<evidence type="ECO:0000313" key="8">
    <source>
        <dbReference type="EMBL" id="KAF2436639.1"/>
    </source>
</evidence>
<dbReference type="InterPro" id="IPR050846">
    <property type="entry name" value="TLCD"/>
</dbReference>
<evidence type="ECO:0000256" key="1">
    <source>
        <dbReference type="ARBA" id="ARBA00004141"/>
    </source>
</evidence>
<dbReference type="Proteomes" id="UP000800235">
    <property type="component" value="Unassembled WGS sequence"/>
</dbReference>
<feature type="domain" description="TLC" evidence="7">
    <location>
        <begin position="69"/>
        <end position="299"/>
    </location>
</feature>
<evidence type="ECO:0000259" key="7">
    <source>
        <dbReference type="PROSITE" id="PS50922"/>
    </source>
</evidence>
<evidence type="ECO:0000256" key="4">
    <source>
        <dbReference type="ARBA" id="ARBA00023136"/>
    </source>
</evidence>
<dbReference type="GO" id="GO:0016020">
    <property type="term" value="C:membrane"/>
    <property type="evidence" value="ECO:0007669"/>
    <property type="project" value="UniProtKB-SubCell"/>
</dbReference>
<reference evidence="8" key="1">
    <citation type="journal article" date="2020" name="Stud. Mycol.">
        <title>101 Dothideomycetes genomes: a test case for predicting lifestyles and emergence of pathogens.</title>
        <authorList>
            <person name="Haridas S."/>
            <person name="Albert R."/>
            <person name="Binder M."/>
            <person name="Bloem J."/>
            <person name="Labutti K."/>
            <person name="Salamov A."/>
            <person name="Andreopoulos B."/>
            <person name="Baker S."/>
            <person name="Barry K."/>
            <person name="Bills G."/>
            <person name="Bluhm B."/>
            <person name="Cannon C."/>
            <person name="Castanera R."/>
            <person name="Culley D."/>
            <person name="Daum C."/>
            <person name="Ezra D."/>
            <person name="Gonzalez J."/>
            <person name="Henrissat B."/>
            <person name="Kuo A."/>
            <person name="Liang C."/>
            <person name="Lipzen A."/>
            <person name="Lutzoni F."/>
            <person name="Magnuson J."/>
            <person name="Mondo S."/>
            <person name="Nolan M."/>
            <person name="Ohm R."/>
            <person name="Pangilinan J."/>
            <person name="Park H.-J."/>
            <person name="Ramirez L."/>
            <person name="Alfaro M."/>
            <person name="Sun H."/>
            <person name="Tritt A."/>
            <person name="Yoshinaga Y."/>
            <person name="Zwiers L.-H."/>
            <person name="Turgeon B."/>
            <person name="Goodwin S."/>
            <person name="Spatafora J."/>
            <person name="Crous P."/>
            <person name="Grigoriev I."/>
        </authorList>
    </citation>
    <scope>NUCLEOTIDE SEQUENCE</scope>
    <source>
        <strain evidence="8">CBS 130266</strain>
    </source>
</reference>
<feature type="transmembrane region" description="Helical" evidence="6">
    <location>
        <begin position="200"/>
        <end position="220"/>
    </location>
</feature>
<gene>
    <name evidence="8" type="ORF">EJ08DRAFT_644963</name>
</gene>
<keyword evidence="9" id="KW-1185">Reference proteome</keyword>
<dbReference type="InterPro" id="IPR006634">
    <property type="entry name" value="TLC-dom"/>
</dbReference>
<evidence type="ECO:0000256" key="6">
    <source>
        <dbReference type="SAM" id="Phobius"/>
    </source>
</evidence>
<dbReference type="PANTHER" id="PTHR13439:SF0">
    <property type="entry name" value="TOPOISOMERASE I DAMAGE AFFECTED PROTEIN 4"/>
    <property type="match status" value="1"/>
</dbReference>
<organism evidence="8 9">
    <name type="scientific">Tothia fuscella</name>
    <dbReference type="NCBI Taxonomy" id="1048955"/>
    <lineage>
        <taxon>Eukaryota</taxon>
        <taxon>Fungi</taxon>
        <taxon>Dikarya</taxon>
        <taxon>Ascomycota</taxon>
        <taxon>Pezizomycotina</taxon>
        <taxon>Dothideomycetes</taxon>
        <taxon>Pleosporomycetidae</taxon>
        <taxon>Venturiales</taxon>
        <taxon>Cylindrosympodiaceae</taxon>
        <taxon>Tothia</taxon>
    </lineage>
</organism>
<accession>A0A9P4U398</accession>
<feature type="transmembrane region" description="Helical" evidence="6">
    <location>
        <begin position="111"/>
        <end position="130"/>
    </location>
</feature>
<comment type="caution">
    <text evidence="8">The sequence shown here is derived from an EMBL/GenBank/DDBJ whole genome shotgun (WGS) entry which is preliminary data.</text>
</comment>
<comment type="subcellular location">
    <subcellularLocation>
        <location evidence="1">Membrane</location>
        <topology evidence="1">Multi-pass membrane protein</topology>
    </subcellularLocation>
</comment>
<evidence type="ECO:0000256" key="3">
    <source>
        <dbReference type="ARBA" id="ARBA00022989"/>
    </source>
</evidence>
<feature type="transmembrane region" description="Helical" evidence="6">
    <location>
        <begin position="36"/>
        <end position="55"/>
    </location>
</feature>
<keyword evidence="4 5" id="KW-0472">Membrane</keyword>
<keyword evidence="2 5" id="KW-0812">Transmembrane</keyword>
<keyword evidence="3 6" id="KW-1133">Transmembrane helix</keyword>
<dbReference type="EMBL" id="MU007010">
    <property type="protein sequence ID" value="KAF2436639.1"/>
    <property type="molecule type" value="Genomic_DNA"/>
</dbReference>
<dbReference type="GO" id="GO:0005783">
    <property type="term" value="C:endoplasmic reticulum"/>
    <property type="evidence" value="ECO:0007669"/>
    <property type="project" value="TreeGrafter"/>
</dbReference>
<dbReference type="OrthoDB" id="10266980at2759"/>
<sequence length="355" mass="40629">MRDPFPIGPASWLTSITEPLSHTLALPTLPVHIHEIVIAFSLYLWIQLSVSPYLSTRLFPRHYPKLSPRTRLNWDVHVVSFFQSVIICTFALYVMWVDEERRDMNWQGRVWGYTGGTGLIQSFACGYFLWDLWVTGLHLNMFGVGMLLHAVSALVVFCFGFRPFVNYYAPVFILYELSSPFLNIHWFCDKLDLTGSTTQLINGIFLLSTFFSCRLIYGTYSSVCVFLDVYRAMNLSNSPTYSSIKSGGDEPISEIMKYAGERKVPLWLAASYLASNIVLNVLNWYWMGQMIRTVRKRFEPPFGTKVVEKKRAVEFEMTKGVDASGNKTVGIEATELRRRPVMPERGVTDQGFNIP</sequence>
<dbReference type="PROSITE" id="PS50922">
    <property type="entry name" value="TLC"/>
    <property type="match status" value="1"/>
</dbReference>
<dbReference type="SMART" id="SM00724">
    <property type="entry name" value="TLC"/>
    <property type="match status" value="1"/>
</dbReference>
<proteinExistence type="predicted"/>